<dbReference type="PROSITE" id="PS50943">
    <property type="entry name" value="HTH_CROC1"/>
    <property type="match status" value="1"/>
</dbReference>
<proteinExistence type="predicted"/>
<dbReference type="SUPFAM" id="SSF52540">
    <property type="entry name" value="P-loop containing nucleoside triphosphate hydrolases"/>
    <property type="match status" value="1"/>
</dbReference>
<reference evidence="2" key="1">
    <citation type="journal article" date="2014" name="Front. Microbiol.">
        <title>High frequency of phylogenetically diverse reductive dehalogenase-homologous genes in deep subseafloor sedimentary metagenomes.</title>
        <authorList>
            <person name="Kawai M."/>
            <person name="Futagami T."/>
            <person name="Toyoda A."/>
            <person name="Takaki Y."/>
            <person name="Nishi S."/>
            <person name="Hori S."/>
            <person name="Arai W."/>
            <person name="Tsubouchi T."/>
            <person name="Morono Y."/>
            <person name="Uchiyama I."/>
            <person name="Ito T."/>
            <person name="Fujiyama A."/>
            <person name="Inagaki F."/>
            <person name="Takami H."/>
        </authorList>
    </citation>
    <scope>NUCLEOTIDE SEQUENCE</scope>
    <source>
        <strain evidence="2">Expedition CK06-06</strain>
    </source>
</reference>
<dbReference type="InterPro" id="IPR047641">
    <property type="entry name" value="ABC_transpr_MalK/UgpC-like"/>
</dbReference>
<dbReference type="GO" id="GO:0003677">
    <property type="term" value="F:DNA binding"/>
    <property type="evidence" value="ECO:0007669"/>
    <property type="project" value="InterPro"/>
</dbReference>
<dbReference type="GO" id="GO:0055052">
    <property type="term" value="C:ATP-binding cassette (ABC) transporter complex, substrate-binding subunit-containing"/>
    <property type="evidence" value="ECO:0007669"/>
    <property type="project" value="TreeGrafter"/>
</dbReference>
<name>X1QEL7_9ZZZZ</name>
<sequence>MKSKNKIASLLKKERESLRLTLKEVSKKMGFAHYQILSNMESGRSIIKKKINVLLMDEPLSNLDAKVRSQSRYKIKRLIQSLSNTVIYVTANGLEAMALCDRIAVLLNKKFVQIGTPEKLYSDPENIFICQLFSKFPINQIDGIIEESYFRKNNHVIKIPYQVRHPIETIMAIRQEDIS</sequence>
<evidence type="ECO:0000259" key="1">
    <source>
        <dbReference type="PROSITE" id="PS50943"/>
    </source>
</evidence>
<dbReference type="Gene3D" id="3.40.50.300">
    <property type="entry name" value="P-loop containing nucleotide triphosphate hydrolases"/>
    <property type="match status" value="1"/>
</dbReference>
<feature type="domain" description="HTH cro/C1-type" evidence="1">
    <location>
        <begin position="11"/>
        <end position="48"/>
    </location>
</feature>
<accession>X1QEL7</accession>
<dbReference type="InterPro" id="IPR027417">
    <property type="entry name" value="P-loop_NTPase"/>
</dbReference>
<dbReference type="AlphaFoldDB" id="X1QEL7"/>
<gene>
    <name evidence="2" type="ORF">S06H3_58240</name>
</gene>
<organism evidence="2">
    <name type="scientific">marine sediment metagenome</name>
    <dbReference type="NCBI Taxonomy" id="412755"/>
    <lineage>
        <taxon>unclassified sequences</taxon>
        <taxon>metagenomes</taxon>
        <taxon>ecological metagenomes</taxon>
    </lineage>
</organism>
<dbReference type="PANTHER" id="PTHR43875">
    <property type="entry name" value="MALTODEXTRIN IMPORT ATP-BINDING PROTEIN MSMX"/>
    <property type="match status" value="1"/>
</dbReference>
<evidence type="ECO:0000313" key="2">
    <source>
        <dbReference type="EMBL" id="GAI53266.1"/>
    </source>
</evidence>
<protein>
    <recommendedName>
        <fullName evidence="1">HTH cro/C1-type domain-containing protein</fullName>
    </recommendedName>
</protein>
<dbReference type="CDD" id="cd00093">
    <property type="entry name" value="HTH_XRE"/>
    <property type="match status" value="1"/>
</dbReference>
<dbReference type="PANTHER" id="PTHR43875:SF1">
    <property type="entry name" value="OSMOPROTECTIVE COMPOUNDS UPTAKE ATP-BINDING PROTEIN GGTA"/>
    <property type="match status" value="1"/>
</dbReference>
<comment type="caution">
    <text evidence="2">The sequence shown here is derived from an EMBL/GenBank/DDBJ whole genome shotgun (WGS) entry which is preliminary data.</text>
</comment>
<dbReference type="EMBL" id="BARV01037681">
    <property type="protein sequence ID" value="GAI53266.1"/>
    <property type="molecule type" value="Genomic_DNA"/>
</dbReference>
<feature type="non-terminal residue" evidence="2">
    <location>
        <position position="179"/>
    </location>
</feature>
<dbReference type="InterPro" id="IPR001387">
    <property type="entry name" value="Cro/C1-type_HTH"/>
</dbReference>
<dbReference type="InterPro" id="IPR010982">
    <property type="entry name" value="Lambda_DNA-bd_dom_sf"/>
</dbReference>
<dbReference type="SUPFAM" id="SSF47413">
    <property type="entry name" value="lambda repressor-like DNA-binding domains"/>
    <property type="match status" value="1"/>
</dbReference>
<dbReference type="GO" id="GO:0016887">
    <property type="term" value="F:ATP hydrolysis activity"/>
    <property type="evidence" value="ECO:0007669"/>
    <property type="project" value="InterPro"/>
</dbReference>